<dbReference type="InterPro" id="IPR013766">
    <property type="entry name" value="Thioredoxin_domain"/>
</dbReference>
<dbReference type="GO" id="GO:0042744">
    <property type="term" value="P:hydrogen peroxide catabolic process"/>
    <property type="evidence" value="ECO:0007669"/>
    <property type="project" value="TreeGrafter"/>
</dbReference>
<name>A0A0M2UUP9_9BACT</name>
<evidence type="ECO:0000313" key="13">
    <source>
        <dbReference type="Proteomes" id="UP000034954"/>
    </source>
</evidence>
<sequence>MSVRVGQNAPEFTLQGLVDEQIKEVSLDDFKGKWVVLFFYPLDFTFICPTEITEFSKRDSEFKALSAQVLGISVDSVFSHKAWLKELGKINFPWLSDMTKEVSRKYCVLIEDRGIALRGTFIIDPEGKVKYQLVHDLGVGRSVEEVLRVLKALQTGELCPVEWKPGKKTLGKA</sequence>
<reference evidence="12 13" key="1">
    <citation type="journal article" date="2013" name="BMC Microbiol.">
        <title>Identification of the type II cytochrome c maturation pathway in anammox bacteria by comparative genomics.</title>
        <authorList>
            <person name="Ferousi C."/>
            <person name="Speth D.R."/>
            <person name="Reimann J."/>
            <person name="Op den Camp H.J."/>
            <person name="Allen J.W."/>
            <person name="Keltjens J.T."/>
            <person name="Jetten M.S."/>
        </authorList>
    </citation>
    <scope>NUCLEOTIDE SEQUENCE [LARGE SCALE GENOMIC DNA]</scope>
    <source>
        <strain evidence="12">RU1</strain>
    </source>
</reference>
<comment type="catalytic activity">
    <reaction evidence="9">
        <text>a hydroperoxide + NADH + H(+) = an alcohol + NAD(+) + H2O</text>
        <dbReference type="Rhea" id="RHEA:62628"/>
        <dbReference type="ChEBI" id="CHEBI:15377"/>
        <dbReference type="ChEBI" id="CHEBI:15378"/>
        <dbReference type="ChEBI" id="CHEBI:30879"/>
        <dbReference type="ChEBI" id="CHEBI:35924"/>
        <dbReference type="ChEBI" id="CHEBI:57540"/>
        <dbReference type="ChEBI" id="CHEBI:57945"/>
        <dbReference type="EC" id="1.11.1.26"/>
    </reaction>
</comment>
<organism evidence="12 13">
    <name type="scientific">Candidatus Brocadia fulgida</name>
    <dbReference type="NCBI Taxonomy" id="380242"/>
    <lineage>
        <taxon>Bacteria</taxon>
        <taxon>Pseudomonadati</taxon>
        <taxon>Planctomycetota</taxon>
        <taxon>Candidatus Brocadiia</taxon>
        <taxon>Candidatus Brocadiales</taxon>
        <taxon>Candidatus Brocadiaceae</taxon>
        <taxon>Candidatus Brocadia</taxon>
    </lineage>
</organism>
<dbReference type="PANTHER" id="PTHR10681:SF121">
    <property type="entry name" value="ALKYL HYDROPEROXIDE REDUCTASE C"/>
    <property type="match status" value="1"/>
</dbReference>
<accession>A0A0M2UUP9</accession>
<dbReference type="Pfam" id="PF00578">
    <property type="entry name" value="AhpC-TSA"/>
    <property type="match status" value="1"/>
</dbReference>
<dbReference type="Proteomes" id="UP000034954">
    <property type="component" value="Unassembled WGS sequence"/>
</dbReference>
<dbReference type="Gene3D" id="3.40.30.10">
    <property type="entry name" value="Glutaredoxin"/>
    <property type="match status" value="1"/>
</dbReference>
<dbReference type="GO" id="GO:0006979">
    <property type="term" value="P:response to oxidative stress"/>
    <property type="evidence" value="ECO:0007669"/>
    <property type="project" value="TreeGrafter"/>
</dbReference>
<evidence type="ECO:0000256" key="1">
    <source>
        <dbReference type="ARBA" id="ARBA00011654"/>
    </source>
</evidence>
<dbReference type="AlphaFoldDB" id="A0A0M2UUP9"/>
<evidence type="ECO:0000259" key="11">
    <source>
        <dbReference type="PROSITE" id="PS51352"/>
    </source>
</evidence>
<gene>
    <name evidence="12" type="primary">ccsX_2</name>
    <name evidence="12" type="ORF">BROFUL_02597</name>
</gene>
<dbReference type="GO" id="GO:0008379">
    <property type="term" value="F:thioredoxin peroxidase activity"/>
    <property type="evidence" value="ECO:0007669"/>
    <property type="project" value="TreeGrafter"/>
</dbReference>
<dbReference type="PATRIC" id="fig|380242.3.peg.3223"/>
<dbReference type="GO" id="GO:0045454">
    <property type="term" value="P:cell redox homeostasis"/>
    <property type="evidence" value="ECO:0007669"/>
    <property type="project" value="TreeGrafter"/>
</dbReference>
<evidence type="ECO:0000256" key="10">
    <source>
        <dbReference type="PIRSR" id="PIRSR000239-1"/>
    </source>
</evidence>
<feature type="active site" description="Cysteine sulfenic acid (-SOH) intermediate; for peroxidase activity" evidence="10">
    <location>
        <position position="48"/>
    </location>
</feature>
<evidence type="ECO:0000256" key="6">
    <source>
        <dbReference type="ARBA" id="ARBA00023002"/>
    </source>
</evidence>
<comment type="caution">
    <text evidence="12">The sequence shown here is derived from an EMBL/GenBank/DDBJ whole genome shotgun (WGS) entry which is preliminary data.</text>
</comment>
<evidence type="ECO:0000313" key="12">
    <source>
        <dbReference type="EMBL" id="KKO18716.1"/>
    </source>
</evidence>
<dbReference type="GO" id="GO:0005829">
    <property type="term" value="C:cytosol"/>
    <property type="evidence" value="ECO:0007669"/>
    <property type="project" value="TreeGrafter"/>
</dbReference>
<evidence type="ECO:0000256" key="9">
    <source>
        <dbReference type="ARBA" id="ARBA00047572"/>
    </source>
</evidence>
<dbReference type="InterPro" id="IPR000866">
    <property type="entry name" value="AhpC/TSA"/>
</dbReference>
<dbReference type="PROSITE" id="PS51352">
    <property type="entry name" value="THIOREDOXIN_2"/>
    <property type="match status" value="1"/>
</dbReference>
<keyword evidence="6" id="KW-0560">Oxidoreductase</keyword>
<evidence type="ECO:0000256" key="7">
    <source>
        <dbReference type="ARBA" id="ARBA00023284"/>
    </source>
</evidence>
<comment type="subunit">
    <text evidence="1">Homodimer; disulfide-linked, upon oxidation. 5 homodimers assemble to form a ring-like decamer.</text>
</comment>
<dbReference type="InterPro" id="IPR036249">
    <property type="entry name" value="Thioredoxin-like_sf"/>
</dbReference>
<evidence type="ECO:0000256" key="5">
    <source>
        <dbReference type="ARBA" id="ARBA00022862"/>
    </source>
</evidence>
<proteinExistence type="predicted"/>
<evidence type="ECO:0000256" key="2">
    <source>
        <dbReference type="ARBA" id="ARBA00013021"/>
    </source>
</evidence>
<dbReference type="InterPro" id="IPR024706">
    <property type="entry name" value="Peroxiredoxin_AhpC-typ"/>
</dbReference>
<dbReference type="EC" id="1.11.1.26" evidence="2"/>
<protein>
    <recommendedName>
        <fullName evidence="3">Alkyl hydroperoxide reductase C</fullName>
        <ecNumber evidence="2">1.11.1.26</ecNumber>
    </recommendedName>
    <alternativeName>
        <fullName evidence="8">Peroxiredoxin</fullName>
    </alternativeName>
</protein>
<dbReference type="GO" id="GO:0033554">
    <property type="term" value="P:cellular response to stress"/>
    <property type="evidence" value="ECO:0007669"/>
    <property type="project" value="TreeGrafter"/>
</dbReference>
<dbReference type="PIRSF" id="PIRSF000239">
    <property type="entry name" value="AHPC"/>
    <property type="match status" value="1"/>
</dbReference>
<dbReference type="EMBL" id="LAQJ01000239">
    <property type="protein sequence ID" value="KKO18716.1"/>
    <property type="molecule type" value="Genomic_DNA"/>
</dbReference>
<keyword evidence="5" id="KW-0049">Antioxidant</keyword>
<keyword evidence="4" id="KW-0575">Peroxidase</keyword>
<feature type="domain" description="Thioredoxin" evidence="11">
    <location>
        <begin position="3"/>
        <end position="155"/>
    </location>
</feature>
<keyword evidence="13" id="KW-1185">Reference proteome</keyword>
<dbReference type="CDD" id="cd03015">
    <property type="entry name" value="PRX_Typ2cys"/>
    <property type="match status" value="1"/>
</dbReference>
<dbReference type="PANTHER" id="PTHR10681">
    <property type="entry name" value="THIOREDOXIN PEROXIDASE"/>
    <property type="match status" value="1"/>
</dbReference>
<keyword evidence="7" id="KW-0676">Redox-active center</keyword>
<evidence type="ECO:0000256" key="3">
    <source>
        <dbReference type="ARBA" id="ARBA00017462"/>
    </source>
</evidence>
<evidence type="ECO:0000256" key="4">
    <source>
        <dbReference type="ARBA" id="ARBA00022559"/>
    </source>
</evidence>
<dbReference type="InterPro" id="IPR050217">
    <property type="entry name" value="Peroxiredoxin"/>
</dbReference>
<dbReference type="SUPFAM" id="SSF52833">
    <property type="entry name" value="Thioredoxin-like"/>
    <property type="match status" value="1"/>
</dbReference>
<evidence type="ECO:0000256" key="8">
    <source>
        <dbReference type="ARBA" id="ARBA00032077"/>
    </source>
</evidence>
<dbReference type="GO" id="GO:0102039">
    <property type="term" value="F:NADH-dependent peroxiredoxin activity"/>
    <property type="evidence" value="ECO:0007669"/>
    <property type="project" value="UniProtKB-EC"/>
</dbReference>